<dbReference type="GO" id="GO:0016020">
    <property type="term" value="C:membrane"/>
    <property type="evidence" value="ECO:0007669"/>
    <property type="project" value="InterPro"/>
</dbReference>
<dbReference type="Proteomes" id="UP000029669">
    <property type="component" value="Chromosome"/>
</dbReference>
<evidence type="ECO:0000256" key="7">
    <source>
        <dbReference type="ARBA" id="ARBA00023136"/>
    </source>
</evidence>
<keyword evidence="2" id="KW-0673">Quorum sensing</keyword>
<dbReference type="InterPro" id="IPR006741">
    <property type="entry name" value="AgrB"/>
</dbReference>
<dbReference type="EMBL" id="CP009170">
    <property type="protein sequence ID" value="AIS51744.1"/>
    <property type="molecule type" value="Genomic_DNA"/>
</dbReference>
<accession>A0A097APJ4</accession>
<keyword evidence="1" id="KW-1003">Cell membrane</keyword>
<keyword evidence="7 8" id="KW-0472">Membrane</keyword>
<organism evidence="9 10">
    <name type="scientific">Thermoanaerobacter kivui</name>
    <name type="common">Acetogenium kivui</name>
    <dbReference type="NCBI Taxonomy" id="2325"/>
    <lineage>
        <taxon>Bacteria</taxon>
        <taxon>Bacillati</taxon>
        <taxon>Bacillota</taxon>
        <taxon>Clostridia</taxon>
        <taxon>Thermoanaerobacterales</taxon>
        <taxon>Thermoanaerobacteraceae</taxon>
        <taxon>Thermoanaerobacter</taxon>
    </lineage>
</organism>
<dbReference type="SMART" id="SM00793">
    <property type="entry name" value="AgrB"/>
    <property type="match status" value="1"/>
</dbReference>
<keyword evidence="6 8" id="KW-1133">Transmembrane helix</keyword>
<keyword evidence="5" id="KW-0378">Hydrolase</keyword>
<evidence type="ECO:0000256" key="1">
    <source>
        <dbReference type="ARBA" id="ARBA00022475"/>
    </source>
</evidence>
<dbReference type="KEGG" id="tki:TKV_c05460"/>
<feature type="transmembrane region" description="Helical" evidence="8">
    <location>
        <begin position="106"/>
        <end position="128"/>
    </location>
</feature>
<evidence type="ECO:0000256" key="2">
    <source>
        <dbReference type="ARBA" id="ARBA00022654"/>
    </source>
</evidence>
<evidence type="ECO:0000256" key="4">
    <source>
        <dbReference type="ARBA" id="ARBA00022692"/>
    </source>
</evidence>
<protein>
    <submittedName>
        <fullName evidence="9">Accessory gene regulator B</fullName>
    </submittedName>
</protein>
<dbReference type="AlphaFoldDB" id="A0A097APJ4"/>
<evidence type="ECO:0000256" key="8">
    <source>
        <dbReference type="SAM" id="Phobius"/>
    </source>
</evidence>
<dbReference type="Pfam" id="PF04647">
    <property type="entry name" value="AgrB"/>
    <property type="match status" value="1"/>
</dbReference>
<feature type="transmembrane region" description="Helical" evidence="8">
    <location>
        <begin position="83"/>
        <end position="101"/>
    </location>
</feature>
<keyword evidence="4 8" id="KW-0812">Transmembrane</keyword>
<evidence type="ECO:0000256" key="3">
    <source>
        <dbReference type="ARBA" id="ARBA00022670"/>
    </source>
</evidence>
<dbReference type="GO" id="GO:0008233">
    <property type="term" value="F:peptidase activity"/>
    <property type="evidence" value="ECO:0007669"/>
    <property type="project" value="UniProtKB-KW"/>
</dbReference>
<evidence type="ECO:0000313" key="10">
    <source>
        <dbReference type="Proteomes" id="UP000029669"/>
    </source>
</evidence>
<evidence type="ECO:0000256" key="5">
    <source>
        <dbReference type="ARBA" id="ARBA00022801"/>
    </source>
</evidence>
<proteinExistence type="predicted"/>
<name>A0A097APJ4_THEKI</name>
<sequence length="167" mass="18891">MAKIQYGISLILGVLIEFVLVYTVSLILGFGFYTAVIMISALLLRINTGGAHCSTYNRCITFTAIYFIPFSALAKFVDIHFPLTFKFFVSLLLYFIVLAIVKNHKFYKIVVFSFVLLNILLFFMGSIFGVKMLFMVSIGFMLQAIMITSFGEMMIRIADNVIKKLGI</sequence>
<dbReference type="STRING" id="2325.TKV_c05460"/>
<keyword evidence="3" id="KW-0645">Protease</keyword>
<keyword evidence="10" id="KW-1185">Reference proteome</keyword>
<feature type="transmembrane region" description="Helical" evidence="8">
    <location>
        <begin position="56"/>
        <end position="77"/>
    </location>
</feature>
<evidence type="ECO:0000256" key="6">
    <source>
        <dbReference type="ARBA" id="ARBA00022989"/>
    </source>
</evidence>
<dbReference type="eggNOG" id="COG4512">
    <property type="taxonomic scope" value="Bacteria"/>
</dbReference>
<feature type="transmembrane region" description="Helical" evidence="8">
    <location>
        <begin position="20"/>
        <end position="44"/>
    </location>
</feature>
<reference evidence="10" key="1">
    <citation type="journal article" date="2015" name="Genome Announc.">
        <title>Whole-Genome Sequences of 80 Environmental and Clinical Isolates of Burkholderia pseudomallei.</title>
        <authorList>
            <person name="Johnson S.L."/>
            <person name="Baker A.L."/>
            <person name="Chain P.S."/>
            <person name="Currie B.J."/>
            <person name="Daligault H.E."/>
            <person name="Davenport K.W."/>
            <person name="Davis C.B."/>
            <person name="Inglis T.J."/>
            <person name="Kaestli M."/>
            <person name="Koren S."/>
            <person name="Mayo M."/>
            <person name="Merritt A.J."/>
            <person name="Price E.P."/>
            <person name="Sarovich D.S."/>
            <person name="Warner J."/>
            <person name="Rosovitz M.J."/>
        </authorList>
    </citation>
    <scope>NUCLEOTIDE SEQUENCE [LARGE SCALE GENOMIC DNA]</scope>
    <source>
        <strain evidence="10">DSM 2030</strain>
    </source>
</reference>
<dbReference type="GO" id="GO:0006508">
    <property type="term" value="P:proteolysis"/>
    <property type="evidence" value="ECO:0007669"/>
    <property type="project" value="UniProtKB-KW"/>
</dbReference>
<gene>
    <name evidence="9" type="ORF">TKV_c05460</name>
</gene>
<dbReference type="GO" id="GO:0009372">
    <property type="term" value="P:quorum sensing"/>
    <property type="evidence" value="ECO:0007669"/>
    <property type="project" value="UniProtKB-KW"/>
</dbReference>
<evidence type="ECO:0000313" key="9">
    <source>
        <dbReference type="EMBL" id="AIS51744.1"/>
    </source>
</evidence>
<dbReference type="HOGENOM" id="CLU_115320_0_0_9"/>
<feature type="transmembrane region" description="Helical" evidence="8">
    <location>
        <begin position="134"/>
        <end position="155"/>
    </location>
</feature>